<evidence type="ECO:0000313" key="2">
    <source>
        <dbReference type="Proteomes" id="UP000008181"/>
    </source>
</evidence>
<evidence type="ECO:0000313" key="1">
    <source>
        <dbReference type="EMBL" id="AEO64465.1"/>
    </source>
</evidence>
<dbReference type="EMBL" id="CP003009">
    <property type="protein sequence ID" value="AEO64465.1"/>
    <property type="molecule type" value="Genomic_DNA"/>
</dbReference>
<organism evidence="1 2">
    <name type="scientific">Thermothielavioides terrestris (strain ATCC 38088 / NRRL 8126)</name>
    <name type="common">Thielavia terrestris</name>
    <dbReference type="NCBI Taxonomy" id="578455"/>
    <lineage>
        <taxon>Eukaryota</taxon>
        <taxon>Fungi</taxon>
        <taxon>Dikarya</taxon>
        <taxon>Ascomycota</taxon>
        <taxon>Pezizomycotina</taxon>
        <taxon>Sordariomycetes</taxon>
        <taxon>Sordariomycetidae</taxon>
        <taxon>Sordariales</taxon>
        <taxon>Chaetomiaceae</taxon>
        <taxon>Thermothielavioides</taxon>
        <taxon>Thermothielavioides terrestris</taxon>
    </lineage>
</organism>
<proteinExistence type="predicted"/>
<dbReference type="GeneID" id="11515857"/>
<keyword evidence="2" id="KW-1185">Reference proteome</keyword>
<reference evidence="1 2" key="1">
    <citation type="journal article" date="2011" name="Nat. Biotechnol.">
        <title>Comparative genomic analysis of the thermophilic biomass-degrading fungi Myceliophthora thermophila and Thielavia terrestris.</title>
        <authorList>
            <person name="Berka R.M."/>
            <person name="Grigoriev I.V."/>
            <person name="Otillar R."/>
            <person name="Salamov A."/>
            <person name="Grimwood J."/>
            <person name="Reid I."/>
            <person name="Ishmael N."/>
            <person name="John T."/>
            <person name="Darmond C."/>
            <person name="Moisan M.-C."/>
            <person name="Henrissat B."/>
            <person name="Coutinho P.M."/>
            <person name="Lombard V."/>
            <person name="Natvig D.O."/>
            <person name="Lindquist E."/>
            <person name="Schmutz J."/>
            <person name="Lucas S."/>
            <person name="Harris P."/>
            <person name="Powlowski J."/>
            <person name="Bellemare A."/>
            <person name="Taylor D."/>
            <person name="Butler G."/>
            <person name="de Vries R.P."/>
            <person name="Allijn I.E."/>
            <person name="van den Brink J."/>
            <person name="Ushinsky S."/>
            <person name="Storms R."/>
            <person name="Powell A.J."/>
            <person name="Paulsen I.T."/>
            <person name="Elbourne L.D.H."/>
            <person name="Baker S.E."/>
            <person name="Magnuson J."/>
            <person name="LaBoissiere S."/>
            <person name="Clutterbuck A.J."/>
            <person name="Martinez D."/>
            <person name="Wogulis M."/>
            <person name="de Leon A.L."/>
            <person name="Rey M.W."/>
            <person name="Tsang A."/>
        </authorList>
    </citation>
    <scope>NUCLEOTIDE SEQUENCE [LARGE SCALE GENOMIC DNA]</scope>
    <source>
        <strain evidence="2">ATCC 38088 / NRRL 8126</strain>
    </source>
</reference>
<dbReference type="KEGG" id="ttt:THITE_2110626"/>
<accession>G2QTP6</accession>
<gene>
    <name evidence="1" type="ORF">THITE_2110626</name>
</gene>
<dbReference type="Proteomes" id="UP000008181">
    <property type="component" value="Chromosome 1"/>
</dbReference>
<protein>
    <submittedName>
        <fullName evidence="1">Uncharacterized protein</fullName>
    </submittedName>
</protein>
<dbReference type="OrthoDB" id="5345494at2759"/>
<name>G2QTP6_THETT</name>
<sequence length="57" mass="6359">MNCKECIEYTQRVCRRCGGGYCIIHNEGSNMFAGVWAKTGRSATETSIEPTETNTPR</sequence>
<dbReference type="AlphaFoldDB" id="G2QTP6"/>
<dbReference type="RefSeq" id="XP_003650801.1">
    <property type="nucleotide sequence ID" value="XM_003650753.1"/>
</dbReference>
<dbReference type="HOGENOM" id="CLU_2998113_0_0_1"/>